<dbReference type="STRING" id="1245469.S58_65210"/>
<evidence type="ECO:0000313" key="2">
    <source>
        <dbReference type="Proteomes" id="UP000011841"/>
    </source>
</evidence>
<dbReference type="OrthoDB" id="8719709at2"/>
<sequence>MSETIIDRLCLDRLRELFQLAGYRVETLMDPAASLAYLRSATNGIAFDIRPGNMQPGDEQVFVDLALIAVLHVQGEMPLDLVNRWNATRRFARLQFSPPFLALSFDVSLAGGVSPNHLRGQIEIWDQLVQQLVTFLREEFAALARPRQADVAETATMPAAANGHIVDAGAAHPAR</sequence>
<dbReference type="RefSeq" id="WP_015669575.1">
    <property type="nucleotide sequence ID" value="NC_020453.1"/>
</dbReference>
<proteinExistence type="predicted"/>
<accession>M4ZFF0</accession>
<dbReference type="HOGENOM" id="CLU_128206_0_0_5"/>
<dbReference type="Pfam" id="PF10722">
    <property type="entry name" value="YbjN"/>
    <property type="match status" value="1"/>
</dbReference>
<dbReference type="AlphaFoldDB" id="M4ZFF0"/>
<gene>
    <name evidence="1" type="ORF">S58_65210</name>
</gene>
<organism evidence="1 2">
    <name type="scientific">Bradyrhizobium oligotrophicum S58</name>
    <dbReference type="NCBI Taxonomy" id="1245469"/>
    <lineage>
        <taxon>Bacteria</taxon>
        <taxon>Pseudomonadati</taxon>
        <taxon>Pseudomonadota</taxon>
        <taxon>Alphaproteobacteria</taxon>
        <taxon>Hyphomicrobiales</taxon>
        <taxon>Nitrobacteraceae</taxon>
        <taxon>Bradyrhizobium</taxon>
    </lineage>
</organism>
<dbReference type="PATRIC" id="fig|1245469.3.peg.6666"/>
<evidence type="ECO:0008006" key="3">
    <source>
        <dbReference type="Google" id="ProtNLM"/>
    </source>
</evidence>
<evidence type="ECO:0000313" key="1">
    <source>
        <dbReference type="EMBL" id="BAM92494.1"/>
    </source>
</evidence>
<name>M4ZFF0_9BRAD</name>
<dbReference type="GeneID" id="301820208"/>
<dbReference type="KEGG" id="aol:S58_65210"/>
<dbReference type="EMBL" id="AP012603">
    <property type="protein sequence ID" value="BAM92494.1"/>
    <property type="molecule type" value="Genomic_DNA"/>
</dbReference>
<dbReference type="eggNOG" id="ENOG5032R2B">
    <property type="taxonomic scope" value="Bacteria"/>
</dbReference>
<dbReference type="Proteomes" id="UP000011841">
    <property type="component" value="Chromosome"/>
</dbReference>
<dbReference type="InterPro" id="IPR019660">
    <property type="entry name" value="Put_sensory_transdc_reg_YbjN"/>
</dbReference>
<protein>
    <recommendedName>
        <fullName evidence="3">Sensory transduction regulator</fullName>
    </recommendedName>
</protein>
<reference evidence="1 2" key="1">
    <citation type="journal article" date="2013" name="Appl. Environ. Microbiol.">
        <title>Genome analysis suggests that the soil oligotrophic bacterium Agromonas oligotrophica (Bradyrhizobium oligotrophicum) is a nitrogen-fixing symbiont of Aeschynomene indica.</title>
        <authorList>
            <person name="Okubo T."/>
            <person name="Fukushima S."/>
            <person name="Itakura M."/>
            <person name="Oshima K."/>
            <person name="Longtonglang A."/>
            <person name="Teaumroong N."/>
            <person name="Mitsui H."/>
            <person name="Hattori M."/>
            <person name="Hattori R."/>
            <person name="Hattori T."/>
            <person name="Minamisawa K."/>
        </authorList>
    </citation>
    <scope>NUCLEOTIDE SEQUENCE [LARGE SCALE GENOMIC DNA]</scope>
    <source>
        <strain evidence="1 2">S58</strain>
    </source>
</reference>
<keyword evidence="2" id="KW-1185">Reference proteome</keyword>